<dbReference type="NCBIfam" id="TIGR02937">
    <property type="entry name" value="sigma70-ECF"/>
    <property type="match status" value="1"/>
</dbReference>
<dbReference type="InterPro" id="IPR013249">
    <property type="entry name" value="RNA_pol_sigma70_r4_t2"/>
</dbReference>
<comment type="similarity">
    <text evidence="1">Belongs to the sigma-70 factor family. ECF subfamily.</text>
</comment>
<organism evidence="8 9">
    <name type="scientific">Actinomadura chibensis</name>
    <dbReference type="NCBI Taxonomy" id="392828"/>
    <lineage>
        <taxon>Bacteria</taxon>
        <taxon>Bacillati</taxon>
        <taxon>Actinomycetota</taxon>
        <taxon>Actinomycetes</taxon>
        <taxon>Streptosporangiales</taxon>
        <taxon>Thermomonosporaceae</taxon>
        <taxon>Actinomadura</taxon>
    </lineage>
</organism>
<evidence type="ECO:0000313" key="8">
    <source>
        <dbReference type="EMBL" id="TYB40783.1"/>
    </source>
</evidence>
<dbReference type="PANTHER" id="PTHR43133:SF8">
    <property type="entry name" value="RNA POLYMERASE SIGMA FACTOR HI_1459-RELATED"/>
    <property type="match status" value="1"/>
</dbReference>
<keyword evidence="3" id="KW-0731">Sigma factor</keyword>
<dbReference type="GO" id="GO:0003677">
    <property type="term" value="F:DNA binding"/>
    <property type="evidence" value="ECO:0007669"/>
    <property type="project" value="UniProtKB-KW"/>
</dbReference>
<dbReference type="CDD" id="cd06171">
    <property type="entry name" value="Sigma70_r4"/>
    <property type="match status" value="1"/>
</dbReference>
<evidence type="ECO:0000256" key="5">
    <source>
        <dbReference type="ARBA" id="ARBA00023163"/>
    </source>
</evidence>
<dbReference type="PANTHER" id="PTHR43133">
    <property type="entry name" value="RNA POLYMERASE ECF-TYPE SIGMA FACTO"/>
    <property type="match status" value="1"/>
</dbReference>
<gene>
    <name evidence="8" type="ORF">FXF69_37810</name>
</gene>
<dbReference type="Pfam" id="PF04542">
    <property type="entry name" value="Sigma70_r2"/>
    <property type="match status" value="1"/>
</dbReference>
<keyword evidence="4" id="KW-0238">DNA-binding</keyword>
<dbReference type="InterPro" id="IPR013324">
    <property type="entry name" value="RNA_pol_sigma_r3/r4-like"/>
</dbReference>
<proteinExistence type="inferred from homology"/>
<dbReference type="EMBL" id="VSFG01000012">
    <property type="protein sequence ID" value="TYB40783.1"/>
    <property type="molecule type" value="Genomic_DNA"/>
</dbReference>
<dbReference type="Pfam" id="PF08281">
    <property type="entry name" value="Sigma70_r4_2"/>
    <property type="match status" value="1"/>
</dbReference>
<evidence type="ECO:0000256" key="4">
    <source>
        <dbReference type="ARBA" id="ARBA00023125"/>
    </source>
</evidence>
<evidence type="ECO:0000256" key="2">
    <source>
        <dbReference type="ARBA" id="ARBA00023015"/>
    </source>
</evidence>
<keyword evidence="2" id="KW-0805">Transcription regulation</keyword>
<evidence type="ECO:0000313" key="9">
    <source>
        <dbReference type="Proteomes" id="UP000323380"/>
    </source>
</evidence>
<dbReference type="Gene3D" id="1.10.1740.10">
    <property type="match status" value="1"/>
</dbReference>
<dbReference type="GO" id="GO:0006352">
    <property type="term" value="P:DNA-templated transcription initiation"/>
    <property type="evidence" value="ECO:0007669"/>
    <property type="project" value="InterPro"/>
</dbReference>
<evidence type="ECO:0000256" key="1">
    <source>
        <dbReference type="ARBA" id="ARBA00010641"/>
    </source>
</evidence>
<dbReference type="InterPro" id="IPR013325">
    <property type="entry name" value="RNA_pol_sigma_r2"/>
</dbReference>
<name>A0A5D0N8P2_9ACTN</name>
<protein>
    <submittedName>
        <fullName evidence="8">Sigma-70 family RNA polymerase sigma factor</fullName>
    </submittedName>
</protein>
<evidence type="ECO:0000256" key="3">
    <source>
        <dbReference type="ARBA" id="ARBA00023082"/>
    </source>
</evidence>
<dbReference type="SUPFAM" id="SSF88659">
    <property type="entry name" value="Sigma3 and sigma4 domains of RNA polymerase sigma factors"/>
    <property type="match status" value="1"/>
</dbReference>
<dbReference type="SUPFAM" id="SSF88946">
    <property type="entry name" value="Sigma2 domain of RNA polymerase sigma factors"/>
    <property type="match status" value="1"/>
</dbReference>
<dbReference type="InterPro" id="IPR039425">
    <property type="entry name" value="RNA_pol_sigma-70-like"/>
</dbReference>
<feature type="domain" description="RNA polymerase sigma factor 70 region 4 type 2" evidence="7">
    <location>
        <begin position="152"/>
        <end position="204"/>
    </location>
</feature>
<keyword evidence="9" id="KW-1185">Reference proteome</keyword>
<evidence type="ECO:0000259" key="6">
    <source>
        <dbReference type="Pfam" id="PF04542"/>
    </source>
</evidence>
<accession>A0A5D0N8P2</accession>
<dbReference type="Gene3D" id="1.10.10.10">
    <property type="entry name" value="Winged helix-like DNA-binding domain superfamily/Winged helix DNA-binding domain"/>
    <property type="match status" value="1"/>
</dbReference>
<evidence type="ECO:0000259" key="7">
    <source>
        <dbReference type="Pfam" id="PF08281"/>
    </source>
</evidence>
<dbReference type="InterPro" id="IPR036388">
    <property type="entry name" value="WH-like_DNA-bd_sf"/>
</dbReference>
<dbReference type="AlphaFoldDB" id="A0A5D0N8P2"/>
<comment type="caution">
    <text evidence="8">The sequence shown here is derived from an EMBL/GenBank/DDBJ whole genome shotgun (WGS) entry which is preliminary data.</text>
</comment>
<dbReference type="Proteomes" id="UP000323380">
    <property type="component" value="Unassembled WGS sequence"/>
</dbReference>
<sequence>MVFGIFPGRVENRFPLLVISGLFCSLLSVTGLDERGVSGRGPRAGCADQQPTEWFDELFGRYFARVYAYAVTRVGGTLAEEVASETFVIAWRRRDVVPDAPLAWLIGVARNVIREQCRQAVRQDLIAAELRAWAATSPPVAGDVAEVAVDRDVLLRALAALPERDREVLMLLGWHGLSSREAADVLGCSQPALAMRVHRARRHLARRIDAVARDSDPRSEGDTDE</sequence>
<dbReference type="GO" id="GO:0016987">
    <property type="term" value="F:sigma factor activity"/>
    <property type="evidence" value="ECO:0007669"/>
    <property type="project" value="UniProtKB-KW"/>
</dbReference>
<dbReference type="InterPro" id="IPR014284">
    <property type="entry name" value="RNA_pol_sigma-70_dom"/>
</dbReference>
<reference evidence="8 9" key="1">
    <citation type="submission" date="2019-08" db="EMBL/GenBank/DDBJ databases">
        <title>Actinomadura sp. nov. CYP1-5 isolated from mountain soil.</title>
        <authorList>
            <person name="Songsumanus A."/>
            <person name="Kuncharoen N."/>
            <person name="Kudo T."/>
            <person name="Yuki M."/>
            <person name="Igarashi Y."/>
            <person name="Tanasupawat S."/>
        </authorList>
    </citation>
    <scope>NUCLEOTIDE SEQUENCE [LARGE SCALE GENOMIC DNA]</scope>
    <source>
        <strain evidence="8 9">JCM 14158</strain>
    </source>
</reference>
<dbReference type="InterPro" id="IPR007627">
    <property type="entry name" value="RNA_pol_sigma70_r2"/>
</dbReference>
<keyword evidence="5" id="KW-0804">Transcription</keyword>
<feature type="domain" description="RNA polymerase sigma-70 region 2" evidence="6">
    <location>
        <begin position="58"/>
        <end position="122"/>
    </location>
</feature>